<dbReference type="Proteomes" id="UP001596513">
    <property type="component" value="Unassembled WGS sequence"/>
</dbReference>
<dbReference type="RefSeq" id="WP_380203177.1">
    <property type="nucleotide sequence ID" value="NZ_JBHTEK010000001.1"/>
</dbReference>
<proteinExistence type="predicted"/>
<reference evidence="3" key="1">
    <citation type="journal article" date="2019" name="Int. J. Syst. Evol. Microbiol.">
        <title>The Global Catalogue of Microorganisms (GCM) 10K type strain sequencing project: providing services to taxonomists for standard genome sequencing and annotation.</title>
        <authorList>
            <consortium name="The Broad Institute Genomics Platform"/>
            <consortium name="The Broad Institute Genome Sequencing Center for Infectious Disease"/>
            <person name="Wu L."/>
            <person name="Ma J."/>
        </authorList>
    </citation>
    <scope>NUCLEOTIDE SEQUENCE [LARGE SCALE GENOMIC DNA]</scope>
    <source>
        <strain evidence="3">JCM 19635</strain>
    </source>
</reference>
<evidence type="ECO:0000313" key="3">
    <source>
        <dbReference type="Proteomes" id="UP001596513"/>
    </source>
</evidence>
<evidence type="ECO:0000313" key="2">
    <source>
        <dbReference type="EMBL" id="MFC7668113.1"/>
    </source>
</evidence>
<evidence type="ECO:0000256" key="1">
    <source>
        <dbReference type="SAM" id="MobiDB-lite"/>
    </source>
</evidence>
<feature type="compositionally biased region" description="Basic and acidic residues" evidence="1">
    <location>
        <begin position="154"/>
        <end position="168"/>
    </location>
</feature>
<dbReference type="EMBL" id="JBHTEK010000001">
    <property type="protein sequence ID" value="MFC7668113.1"/>
    <property type="molecule type" value="Genomic_DNA"/>
</dbReference>
<keyword evidence="3" id="KW-1185">Reference proteome</keyword>
<sequence length="168" mass="17971">MEPEVAATGHGIPMHGEQPAPPPGRFGCALRCHGPAQDGPLRPPARHGRCQWGALGTAARGEAVGGRPGRSGPGPRRGGAGQGGQWKKNDGRGKSRKEKLSANTSDSSYRAWYRDSPAEHSPSGPDWQYRRPGTFADQPAASSPSAGKSYADLRYSDQRSRRIETQYP</sequence>
<feature type="region of interest" description="Disordered" evidence="1">
    <location>
        <begin position="1"/>
        <end position="168"/>
    </location>
</feature>
<organism evidence="2 3">
    <name type="scientific">Hymenobacter humi</name>
    <dbReference type="NCBI Taxonomy" id="1411620"/>
    <lineage>
        <taxon>Bacteria</taxon>
        <taxon>Pseudomonadati</taxon>
        <taxon>Bacteroidota</taxon>
        <taxon>Cytophagia</taxon>
        <taxon>Cytophagales</taxon>
        <taxon>Hymenobacteraceae</taxon>
        <taxon>Hymenobacter</taxon>
    </lineage>
</organism>
<feature type="compositionally biased region" description="Gly residues" evidence="1">
    <location>
        <begin position="63"/>
        <end position="84"/>
    </location>
</feature>
<gene>
    <name evidence="2" type="ORF">ACFQT0_12490</name>
</gene>
<accession>A0ABW2U3S2</accession>
<protein>
    <submittedName>
        <fullName evidence="2">Uncharacterized protein</fullName>
    </submittedName>
</protein>
<comment type="caution">
    <text evidence="2">The sequence shown here is derived from an EMBL/GenBank/DDBJ whole genome shotgun (WGS) entry which is preliminary data.</text>
</comment>
<name>A0ABW2U3S2_9BACT</name>